<dbReference type="Proteomes" id="UP000198873">
    <property type="component" value="Unassembled WGS sequence"/>
</dbReference>
<dbReference type="Pfam" id="PF01345">
    <property type="entry name" value="DUF11"/>
    <property type="match status" value="1"/>
</dbReference>
<keyword evidence="1" id="KW-0677">Repeat</keyword>
<proteinExistence type="predicted"/>
<evidence type="ECO:0000259" key="3">
    <source>
        <dbReference type="PROSITE" id="PS50234"/>
    </source>
</evidence>
<dbReference type="InterPro" id="IPR036465">
    <property type="entry name" value="vWFA_dom_sf"/>
</dbReference>
<dbReference type="CDD" id="cd00198">
    <property type="entry name" value="vWFA"/>
    <property type="match status" value="1"/>
</dbReference>
<dbReference type="InterPro" id="IPR002035">
    <property type="entry name" value="VWF_A"/>
</dbReference>
<protein>
    <submittedName>
        <fullName evidence="4">HYR domain-containing protein</fullName>
    </submittedName>
</protein>
<feature type="region of interest" description="Disordered" evidence="2">
    <location>
        <begin position="361"/>
        <end position="384"/>
    </location>
</feature>
<dbReference type="EMBL" id="FPAB01000001">
    <property type="protein sequence ID" value="SFS40131.1"/>
    <property type="molecule type" value="Genomic_DNA"/>
</dbReference>
<accession>A0A1I6PIR8</accession>
<evidence type="ECO:0000313" key="5">
    <source>
        <dbReference type="Proteomes" id="UP000198873"/>
    </source>
</evidence>
<reference evidence="5" key="1">
    <citation type="submission" date="2016-10" db="EMBL/GenBank/DDBJ databases">
        <authorList>
            <person name="Varghese N."/>
            <person name="Submissions S."/>
        </authorList>
    </citation>
    <scope>NUCLEOTIDE SEQUENCE [LARGE SCALE GENOMIC DNA]</scope>
    <source>
        <strain evidence="5">CGMCC 4.7047</strain>
    </source>
</reference>
<feature type="domain" description="VWFA" evidence="3">
    <location>
        <begin position="86"/>
        <end position="236"/>
    </location>
</feature>
<dbReference type="SUPFAM" id="SSF53300">
    <property type="entry name" value="vWA-like"/>
    <property type="match status" value="1"/>
</dbReference>
<keyword evidence="5" id="KW-1185">Reference proteome</keyword>
<evidence type="ECO:0000256" key="2">
    <source>
        <dbReference type="SAM" id="MobiDB-lite"/>
    </source>
</evidence>
<evidence type="ECO:0000313" key="4">
    <source>
        <dbReference type="EMBL" id="SFS40131.1"/>
    </source>
</evidence>
<dbReference type="Pfam" id="PF02494">
    <property type="entry name" value="HYR"/>
    <property type="match status" value="1"/>
</dbReference>
<dbReference type="InterPro" id="IPR001434">
    <property type="entry name" value="OmcB-like_DUF11"/>
</dbReference>
<gene>
    <name evidence="4" type="ORF">SAMN05444716_101541</name>
</gene>
<evidence type="ECO:0000256" key="1">
    <source>
        <dbReference type="ARBA" id="ARBA00022737"/>
    </source>
</evidence>
<dbReference type="Gene3D" id="3.40.50.410">
    <property type="entry name" value="von Willebrand factor, type A domain"/>
    <property type="match status" value="1"/>
</dbReference>
<dbReference type="STRING" id="1176198.SAMN05444716_101541"/>
<dbReference type="InterPro" id="IPR003410">
    <property type="entry name" value="HYR_dom"/>
</dbReference>
<dbReference type="Pfam" id="PF00092">
    <property type="entry name" value="VWA"/>
    <property type="match status" value="1"/>
</dbReference>
<dbReference type="AlphaFoldDB" id="A0A1I6PIR8"/>
<sequence length="700" mass="72015">MRGLAPGWARGPAAGRRRPALMTVLVLLLLAATVPGSATGGGTAYAAAADPGTGTAPGGVTREADPGESFAVDKEVHTPAVPPRPDVVLLVDGTNSMDPTITQLRETLTVVTDRVRQEQPDSRFAVISYGDGEVDGDRTFEVHTALTHDLTAVQDGVNAIVADRGGFSPGPAEDWINALWQIGTGAGGATEFREGASPIIVLIGDASSNDPSMGHTLAATVTLLQNIGARTVAVDIDTPIGDGLNGDGTHPDWGDPGEWHPPGQADTLVAATDGALIEGIDAEQVSDAIVEGLTNLPSTVTHQILRCDPALTLTLTPDARQVTSGATAAFAETVTVAADAPQGATLTCVVQFLLNGSAPHGIPPELLDPDADPPPPPADDAAVDPDYRQTVTVTVNDLGAPVVTIDDRTAQAADEDGAVIEFTATAVDAVDGELPVECVPPSGSLFPVGSTEVVCTATDSAGNTGTGTATFTVLPVPPDPPPPPSADVSVSAAVEPVLGYTTLPVTVEFTLANAGPDRAEGVVLHTAWPRRPDASDRTVDAQSACTAADPCAIEPGERLTVTQSATYGLPLSGELRATANVATADPSAANNTTTARIDIVQPELTITPEVGTPGSVVIVRGENFPPDTLVELSWDPGITPARVPLRAGADGTFETQLPVLRKDRLGPRVLRAETAEFAPFEEDFLVVQRTLRPPDFVGRG</sequence>
<organism evidence="4 5">
    <name type="scientific">Streptomyces harbinensis</name>
    <dbReference type="NCBI Taxonomy" id="1176198"/>
    <lineage>
        <taxon>Bacteria</taxon>
        <taxon>Bacillati</taxon>
        <taxon>Actinomycetota</taxon>
        <taxon>Actinomycetes</taxon>
        <taxon>Kitasatosporales</taxon>
        <taxon>Streptomycetaceae</taxon>
        <taxon>Streptomyces</taxon>
    </lineage>
</organism>
<name>A0A1I6PIR8_9ACTN</name>
<dbReference type="PROSITE" id="PS50234">
    <property type="entry name" value="VWFA"/>
    <property type="match status" value="1"/>
</dbReference>